<evidence type="ECO:0000313" key="9">
    <source>
        <dbReference type="Proteomes" id="UP000615796"/>
    </source>
</evidence>
<evidence type="ECO:0000259" key="7">
    <source>
        <dbReference type="PROSITE" id="PS51645"/>
    </source>
</evidence>
<dbReference type="InterPro" id="IPR036134">
    <property type="entry name" value="Crypto/Photolyase_FAD-like_sf"/>
</dbReference>
<dbReference type="InterPro" id="IPR036155">
    <property type="entry name" value="Crypto/Photolyase_N_sf"/>
</dbReference>
<proteinExistence type="inferred from homology"/>
<evidence type="ECO:0000256" key="4">
    <source>
        <dbReference type="ARBA" id="ARBA00022827"/>
    </source>
</evidence>
<evidence type="ECO:0000256" key="6">
    <source>
        <dbReference type="PIRSR" id="PIRSR602081-1"/>
    </source>
</evidence>
<dbReference type="Gene3D" id="1.10.579.10">
    <property type="entry name" value="DNA Cyclobutane Dipyrimidine Photolyase, subunit A, domain 3"/>
    <property type="match status" value="1"/>
</dbReference>
<keyword evidence="3 6" id="KW-0285">Flavoprotein</keyword>
<name>A0A9X0R5Q9_VIBME</name>
<gene>
    <name evidence="8" type="ORF">H8Q88_03670</name>
</gene>
<dbReference type="RefSeq" id="WP_187025316.1">
    <property type="nucleotide sequence ID" value="NZ_JACRUP010000001.1"/>
</dbReference>
<evidence type="ECO:0000256" key="1">
    <source>
        <dbReference type="ARBA" id="ARBA00001932"/>
    </source>
</evidence>
<comment type="cofactor">
    <cofactor evidence="6">
        <name>FAD</name>
        <dbReference type="ChEBI" id="CHEBI:57692"/>
    </cofactor>
    <text evidence="6">Binds 1 FAD per subunit.</text>
</comment>
<dbReference type="Gene3D" id="1.25.40.80">
    <property type="match status" value="1"/>
</dbReference>
<dbReference type="PROSITE" id="PS51645">
    <property type="entry name" value="PHR_CRY_ALPHA_BETA"/>
    <property type="match status" value="1"/>
</dbReference>
<dbReference type="PROSITE" id="PS00394">
    <property type="entry name" value="DNA_PHOTOLYASES_1_1"/>
    <property type="match status" value="1"/>
</dbReference>
<evidence type="ECO:0000256" key="5">
    <source>
        <dbReference type="ARBA" id="ARBA00022991"/>
    </source>
</evidence>
<comment type="caution">
    <text evidence="8">The sequence shown here is derived from an EMBL/GenBank/DDBJ whole genome shotgun (WGS) entry which is preliminary data.</text>
</comment>
<dbReference type="GO" id="GO:0006950">
    <property type="term" value="P:response to stress"/>
    <property type="evidence" value="ECO:0007669"/>
    <property type="project" value="UniProtKB-ARBA"/>
</dbReference>
<keyword evidence="5" id="KW-0157">Chromophore</keyword>
<dbReference type="InterPro" id="IPR014729">
    <property type="entry name" value="Rossmann-like_a/b/a_fold"/>
</dbReference>
<dbReference type="InterPro" id="IPR018394">
    <property type="entry name" value="DNA_photolyase_1_CS_C"/>
</dbReference>
<comment type="cofactor">
    <cofactor evidence="1">
        <name>(6R)-5,10-methylene-5,6,7,8-tetrahydrofolate</name>
        <dbReference type="ChEBI" id="CHEBI:15636"/>
    </cofactor>
</comment>
<dbReference type="Proteomes" id="UP000615796">
    <property type="component" value="Unassembled WGS sequence"/>
</dbReference>
<dbReference type="Pfam" id="PF03441">
    <property type="entry name" value="FAD_binding_7"/>
    <property type="match status" value="1"/>
</dbReference>
<feature type="binding site" evidence="6">
    <location>
        <position position="216"/>
    </location>
    <ligand>
        <name>FAD</name>
        <dbReference type="ChEBI" id="CHEBI:57692"/>
    </ligand>
</feature>
<dbReference type="GO" id="GO:0006139">
    <property type="term" value="P:nucleobase-containing compound metabolic process"/>
    <property type="evidence" value="ECO:0007669"/>
    <property type="project" value="UniProtKB-ARBA"/>
</dbReference>
<feature type="domain" description="Photolyase/cryptochrome alpha/beta" evidence="7">
    <location>
        <begin position="6"/>
        <end position="136"/>
    </location>
</feature>
<dbReference type="GO" id="GO:0071949">
    <property type="term" value="F:FAD binding"/>
    <property type="evidence" value="ECO:0007669"/>
    <property type="project" value="TreeGrafter"/>
</dbReference>
<comment type="similarity">
    <text evidence="2">Belongs to the DNA photolyase class-1 family.</text>
</comment>
<dbReference type="GO" id="GO:0003677">
    <property type="term" value="F:DNA binding"/>
    <property type="evidence" value="ECO:0007669"/>
    <property type="project" value="TreeGrafter"/>
</dbReference>
<dbReference type="InterPro" id="IPR005101">
    <property type="entry name" value="Cryptochr/Photolyase_FAD-bd"/>
</dbReference>
<organism evidence="8 9">
    <name type="scientific">Vibrio metschnikovii</name>
    <dbReference type="NCBI Taxonomy" id="28172"/>
    <lineage>
        <taxon>Bacteria</taxon>
        <taxon>Pseudomonadati</taxon>
        <taxon>Pseudomonadota</taxon>
        <taxon>Gammaproteobacteria</taxon>
        <taxon>Vibrionales</taxon>
        <taxon>Vibrionaceae</taxon>
        <taxon>Vibrio</taxon>
    </lineage>
</organism>
<evidence type="ECO:0000256" key="3">
    <source>
        <dbReference type="ARBA" id="ARBA00022630"/>
    </source>
</evidence>
<evidence type="ECO:0000256" key="2">
    <source>
        <dbReference type="ARBA" id="ARBA00005862"/>
    </source>
</evidence>
<dbReference type="PANTHER" id="PTHR11455:SF9">
    <property type="entry name" value="CRYPTOCHROME CIRCADIAN CLOCK 5 ISOFORM X1"/>
    <property type="match status" value="1"/>
</dbReference>
<dbReference type="GO" id="GO:0009416">
    <property type="term" value="P:response to light stimulus"/>
    <property type="evidence" value="ECO:0007669"/>
    <property type="project" value="TreeGrafter"/>
</dbReference>
<reference evidence="8" key="1">
    <citation type="submission" date="2020-08" db="EMBL/GenBank/DDBJ databases">
        <title>Genome Sequencing and Pan-Genome Analysis of Migratory bird Vibrio Strains, Inner Mongolia.</title>
        <authorList>
            <person name="Zheng L."/>
        </authorList>
    </citation>
    <scope>NUCLEOTIDE SEQUENCE</scope>
    <source>
        <strain evidence="8">M13F</strain>
    </source>
</reference>
<dbReference type="Gene3D" id="3.40.50.620">
    <property type="entry name" value="HUPs"/>
    <property type="match status" value="1"/>
</dbReference>
<dbReference type="Pfam" id="PF00875">
    <property type="entry name" value="DNA_photolyase"/>
    <property type="match status" value="1"/>
</dbReference>
<evidence type="ECO:0000313" key="8">
    <source>
        <dbReference type="EMBL" id="MBC5850059.1"/>
    </source>
</evidence>
<dbReference type="InterPro" id="IPR002081">
    <property type="entry name" value="Cryptochrome/DNA_photolyase_1"/>
</dbReference>
<dbReference type="AlphaFoldDB" id="A0A9X0R5Q9"/>
<dbReference type="SUPFAM" id="SSF52425">
    <property type="entry name" value="Cryptochrome/photolyase, N-terminal domain"/>
    <property type="match status" value="1"/>
</dbReference>
<dbReference type="SUPFAM" id="SSF48173">
    <property type="entry name" value="Cryptochrome/photolyase FAD-binding domain"/>
    <property type="match status" value="1"/>
</dbReference>
<keyword evidence="9" id="KW-1185">Reference proteome</keyword>
<dbReference type="PANTHER" id="PTHR11455">
    <property type="entry name" value="CRYPTOCHROME"/>
    <property type="match status" value="1"/>
</dbReference>
<sequence length="492" mass="56986">MMSPPAINIVWFKRDLRLSDHPPLCAALNSGLPTLLVYFFEPMLLNDRHYSERHWRFVWQSLQDINQQLARFGHQVLIANTSAEQGLATLAAHFSIQGLYSHQEVGLANTFERDVAIQHWCTEQGISWHQSAYGAVRRAATHRQGWDKHWQAIMRAPLAMPNITTQGLISVCATDLGLDNNVPSAWRRKEKGLQTGGETLAKQTLEDFFQRRAKNYYFQISSPSLARLSCSRMSPYLAWGNISLREMYQTLLSYWNTAGLRRSLIALASRLHWHCHFIQKFESECEMEFRCVNRAYEPLLAQACQPDTELIEAWKSGQTGIPLVDACMRCLYHTGYLNFRMRAMLVSVLTHHMNQDWRAGVEHLAQLFLDFEPGIHYAQFQMQAGVTGINTLRIYNPIKQAREHDAQGVFIRQWVPELAEVPLSLLFEPWQMSPMEAMMYQLLPDSRYLNPVIDVATCAKQARDRLWSWRKRQDVNREAQRILSIHARVNMR</sequence>
<keyword evidence="4 6" id="KW-0274">FAD</keyword>
<dbReference type="InterPro" id="IPR006050">
    <property type="entry name" value="DNA_photolyase_N"/>
</dbReference>
<dbReference type="GO" id="GO:0003904">
    <property type="term" value="F:deoxyribodipyrimidine photo-lyase activity"/>
    <property type="evidence" value="ECO:0007669"/>
    <property type="project" value="TreeGrafter"/>
</dbReference>
<accession>A0A9X0R5Q9</accession>
<protein>
    <submittedName>
        <fullName evidence="8">Deoxyribodipyrimidine photo-lyase</fullName>
    </submittedName>
</protein>
<dbReference type="EMBL" id="JACRUP010000001">
    <property type="protein sequence ID" value="MBC5850059.1"/>
    <property type="molecule type" value="Genomic_DNA"/>
</dbReference>